<dbReference type="CDD" id="cd00190">
    <property type="entry name" value="Tryp_SPc"/>
    <property type="match status" value="1"/>
</dbReference>
<evidence type="ECO:0000256" key="2">
    <source>
        <dbReference type="ARBA" id="ARBA00024195"/>
    </source>
</evidence>
<dbReference type="SUPFAM" id="SSF50494">
    <property type="entry name" value="Trypsin-like serine proteases"/>
    <property type="match status" value="1"/>
</dbReference>
<accession>A0ABQ9JMI8</accession>
<dbReference type="PANTHER" id="PTHR24256">
    <property type="entry name" value="TRYPTASE-RELATED"/>
    <property type="match status" value="1"/>
</dbReference>
<dbReference type="PROSITE" id="PS50240">
    <property type="entry name" value="TRYPSIN_DOM"/>
    <property type="match status" value="1"/>
</dbReference>
<dbReference type="InterPro" id="IPR051487">
    <property type="entry name" value="Ser/Thr_Proteases_Immune/Dev"/>
</dbReference>
<proteinExistence type="inferred from homology"/>
<feature type="domain" description="Peptidase S1" evidence="6">
    <location>
        <begin position="171"/>
        <end position="402"/>
    </location>
</feature>
<name>A0ABQ9JMI8_9CUCU</name>
<evidence type="ECO:0008006" key="9">
    <source>
        <dbReference type="Google" id="ProtNLM"/>
    </source>
</evidence>
<reference evidence="7" key="1">
    <citation type="journal article" date="2023" name="Insect Mol. Biol.">
        <title>Genome sequencing provides insights into the evolution of gene families encoding plant cell wall-degrading enzymes in longhorned beetles.</title>
        <authorList>
            <person name="Shin N.R."/>
            <person name="Okamura Y."/>
            <person name="Kirsch R."/>
            <person name="Pauchet Y."/>
        </authorList>
    </citation>
    <scope>NUCLEOTIDE SEQUENCE</scope>
    <source>
        <strain evidence="7">MMC_N1</strain>
    </source>
</reference>
<evidence type="ECO:0000313" key="7">
    <source>
        <dbReference type="EMBL" id="KAJ8979228.1"/>
    </source>
</evidence>
<sequence length="409" mass="44720">MMTRGRAKYLSMALASILNFFMPVSVAINPNCDFYQDLIMGQEYYIYNQEYPGSYGPSASCRWVAHSEPGTRIIISCENINIPSSPNCNGDRLSISLTGNENLADSRNYCGVGSVTLATAGNSLAVGLFSTSGTKGGKFICTITAIQDTTAVTTEAPPSPCDCGWKQGTRIVGGVETGIHEFPGNGRTRRSPAEDSLLWGHNNIQQIHINSGALRLKKGRFQRRHPRWRPRRADTPTAQIYTVSAFEMHPEFNQQSLLNDIAIVQTTREIAFSLYVGPACLPFRYTTLDFGGQTVTALGWGQLEFSGPSSDTLQKVNLTVVPNAECAPQQTNPVTRNQICTYAEGKDACTMDSGGPLFWMDTSTQRLQLVGIISFGLGCATQRPGVNTRVSSYISWIVSRTSDAKYCIK</sequence>
<evidence type="ECO:0000256" key="3">
    <source>
        <dbReference type="PROSITE-ProRule" id="PRU00059"/>
    </source>
</evidence>
<dbReference type="CDD" id="cd00041">
    <property type="entry name" value="CUB"/>
    <property type="match status" value="1"/>
</dbReference>
<keyword evidence="1" id="KW-1015">Disulfide bond</keyword>
<comment type="caution">
    <text evidence="3">Lacks conserved residue(s) required for the propagation of feature annotation.</text>
</comment>
<feature type="signal peptide" evidence="4">
    <location>
        <begin position="1"/>
        <end position="27"/>
    </location>
</feature>
<dbReference type="Pfam" id="PF00089">
    <property type="entry name" value="Trypsin"/>
    <property type="match status" value="1"/>
</dbReference>
<dbReference type="EMBL" id="JAPWTJ010000362">
    <property type="protein sequence ID" value="KAJ8979228.1"/>
    <property type="molecule type" value="Genomic_DNA"/>
</dbReference>
<evidence type="ECO:0000259" key="6">
    <source>
        <dbReference type="PROSITE" id="PS50240"/>
    </source>
</evidence>
<dbReference type="SMART" id="SM00020">
    <property type="entry name" value="Tryp_SPc"/>
    <property type="match status" value="1"/>
</dbReference>
<comment type="caution">
    <text evidence="7">The sequence shown here is derived from an EMBL/GenBank/DDBJ whole genome shotgun (WGS) entry which is preliminary data.</text>
</comment>
<dbReference type="SUPFAM" id="SSF49854">
    <property type="entry name" value="Spermadhesin, CUB domain"/>
    <property type="match status" value="1"/>
</dbReference>
<dbReference type="PROSITE" id="PS01180">
    <property type="entry name" value="CUB"/>
    <property type="match status" value="1"/>
</dbReference>
<organism evidence="7 8">
    <name type="scientific">Molorchus minor</name>
    <dbReference type="NCBI Taxonomy" id="1323400"/>
    <lineage>
        <taxon>Eukaryota</taxon>
        <taxon>Metazoa</taxon>
        <taxon>Ecdysozoa</taxon>
        <taxon>Arthropoda</taxon>
        <taxon>Hexapoda</taxon>
        <taxon>Insecta</taxon>
        <taxon>Pterygota</taxon>
        <taxon>Neoptera</taxon>
        <taxon>Endopterygota</taxon>
        <taxon>Coleoptera</taxon>
        <taxon>Polyphaga</taxon>
        <taxon>Cucujiformia</taxon>
        <taxon>Chrysomeloidea</taxon>
        <taxon>Cerambycidae</taxon>
        <taxon>Lamiinae</taxon>
        <taxon>Monochamini</taxon>
        <taxon>Molorchus</taxon>
    </lineage>
</organism>
<feature type="chain" id="PRO_5046970177" description="Venom serine protease 34" evidence="4">
    <location>
        <begin position="28"/>
        <end position="409"/>
    </location>
</feature>
<dbReference type="InterPro" id="IPR001254">
    <property type="entry name" value="Trypsin_dom"/>
</dbReference>
<gene>
    <name evidence="7" type="ORF">NQ317_019080</name>
</gene>
<evidence type="ECO:0000256" key="1">
    <source>
        <dbReference type="ARBA" id="ARBA00023157"/>
    </source>
</evidence>
<comment type="similarity">
    <text evidence="2">Belongs to the peptidase S1 family. CLIP subfamily.</text>
</comment>
<dbReference type="InterPro" id="IPR009003">
    <property type="entry name" value="Peptidase_S1_PA"/>
</dbReference>
<dbReference type="SMART" id="SM00042">
    <property type="entry name" value="CUB"/>
    <property type="match status" value="1"/>
</dbReference>
<dbReference type="Gene3D" id="2.40.10.10">
    <property type="entry name" value="Trypsin-like serine proteases"/>
    <property type="match status" value="1"/>
</dbReference>
<dbReference type="InterPro" id="IPR000859">
    <property type="entry name" value="CUB_dom"/>
</dbReference>
<dbReference type="Proteomes" id="UP001162164">
    <property type="component" value="Unassembled WGS sequence"/>
</dbReference>
<dbReference type="Pfam" id="PF00431">
    <property type="entry name" value="CUB"/>
    <property type="match status" value="1"/>
</dbReference>
<keyword evidence="8" id="KW-1185">Reference proteome</keyword>
<dbReference type="Gene3D" id="2.60.120.290">
    <property type="entry name" value="Spermadhesin, CUB domain"/>
    <property type="match status" value="1"/>
</dbReference>
<feature type="domain" description="CUB" evidence="5">
    <location>
        <begin position="32"/>
        <end position="146"/>
    </location>
</feature>
<evidence type="ECO:0000259" key="5">
    <source>
        <dbReference type="PROSITE" id="PS01180"/>
    </source>
</evidence>
<protein>
    <recommendedName>
        <fullName evidence="9">Venom serine protease 34</fullName>
    </recommendedName>
</protein>
<dbReference type="InterPro" id="IPR035914">
    <property type="entry name" value="Sperma_CUB_dom_sf"/>
</dbReference>
<evidence type="ECO:0000256" key="4">
    <source>
        <dbReference type="SAM" id="SignalP"/>
    </source>
</evidence>
<evidence type="ECO:0000313" key="8">
    <source>
        <dbReference type="Proteomes" id="UP001162164"/>
    </source>
</evidence>
<keyword evidence="4" id="KW-0732">Signal</keyword>
<dbReference type="InterPro" id="IPR043504">
    <property type="entry name" value="Peptidase_S1_PA_chymotrypsin"/>
</dbReference>